<accession>A0ABN9MQR4</accession>
<dbReference type="Proteomes" id="UP001176940">
    <property type="component" value="Unassembled WGS sequence"/>
</dbReference>
<dbReference type="Gene3D" id="1.10.238.10">
    <property type="entry name" value="EF-hand"/>
    <property type="match status" value="1"/>
</dbReference>
<sequence length="223" mass="23669">MILLVSTMTSIRDILSPAAIDIAVDAVKIPGSFFPSVFFQAIGVTPRDFDVVKEIFNILDTNANEYIQIDEVGNILGSFQLGARKLTPSETAAFMKAGDPNNTGKITLAGVAVADNIGFSSEASSLTNIVYLNMLSLPCTNQPPTNLLSESRPFSAAALAQVYFVCPLEGRAKSALIGTHAGTNAGQEQSASRKCVDAACMCTVQGDMNCWLSKGLPWNEGLQ</sequence>
<name>A0ABN9MQR4_9NEOB</name>
<proteinExistence type="inferred from homology"/>
<evidence type="ECO:0000256" key="1">
    <source>
        <dbReference type="ARBA" id="ARBA00009753"/>
    </source>
</evidence>
<evidence type="ECO:0000256" key="2">
    <source>
        <dbReference type="ARBA" id="ARBA00022723"/>
    </source>
</evidence>
<keyword evidence="3 4" id="KW-0106">Calcium</keyword>
<evidence type="ECO:0000259" key="5">
    <source>
        <dbReference type="PROSITE" id="PS50222"/>
    </source>
</evidence>
<dbReference type="PROSITE" id="PS50222">
    <property type="entry name" value="EF_HAND_2"/>
    <property type="match status" value="1"/>
</dbReference>
<dbReference type="InterPro" id="IPR002048">
    <property type="entry name" value="EF_hand_dom"/>
</dbReference>
<reference evidence="6" key="1">
    <citation type="submission" date="2023-07" db="EMBL/GenBank/DDBJ databases">
        <authorList>
            <person name="Stuckert A."/>
        </authorList>
    </citation>
    <scope>NUCLEOTIDE SEQUENCE</scope>
</reference>
<dbReference type="InterPro" id="IPR008080">
    <property type="entry name" value="Parvalbumin"/>
</dbReference>
<evidence type="ECO:0000256" key="4">
    <source>
        <dbReference type="RuleBase" id="RU368048"/>
    </source>
</evidence>
<dbReference type="PANTHER" id="PTHR11653">
    <property type="entry name" value="PARVALBUMIN ALPHA"/>
    <property type="match status" value="1"/>
</dbReference>
<evidence type="ECO:0000313" key="7">
    <source>
        <dbReference type="Proteomes" id="UP001176940"/>
    </source>
</evidence>
<comment type="function">
    <text evidence="4">In muscle, parvalbumin is thought to be involved in relaxation after contraction. It binds two calcium ions.</text>
</comment>
<feature type="domain" description="EF-hand" evidence="5">
    <location>
        <begin position="47"/>
        <end position="82"/>
    </location>
</feature>
<dbReference type="InterPro" id="IPR011992">
    <property type="entry name" value="EF-hand-dom_pair"/>
</dbReference>
<gene>
    <name evidence="6" type="ORF">RIMI_LOCUS23373602</name>
</gene>
<keyword evidence="7" id="KW-1185">Reference proteome</keyword>
<dbReference type="PRINTS" id="PR01697">
    <property type="entry name" value="PARVALBUMIN"/>
</dbReference>
<dbReference type="SUPFAM" id="SSF47473">
    <property type="entry name" value="EF-hand"/>
    <property type="match status" value="1"/>
</dbReference>
<evidence type="ECO:0000256" key="3">
    <source>
        <dbReference type="ARBA" id="ARBA00022837"/>
    </source>
</evidence>
<evidence type="ECO:0000313" key="6">
    <source>
        <dbReference type="EMBL" id="CAJ0968736.1"/>
    </source>
</evidence>
<protein>
    <recommendedName>
        <fullName evidence="4">Parvalbumin</fullName>
    </recommendedName>
</protein>
<organism evidence="6 7">
    <name type="scientific">Ranitomeya imitator</name>
    <name type="common">mimic poison frog</name>
    <dbReference type="NCBI Taxonomy" id="111125"/>
    <lineage>
        <taxon>Eukaryota</taxon>
        <taxon>Metazoa</taxon>
        <taxon>Chordata</taxon>
        <taxon>Craniata</taxon>
        <taxon>Vertebrata</taxon>
        <taxon>Euteleostomi</taxon>
        <taxon>Amphibia</taxon>
        <taxon>Batrachia</taxon>
        <taxon>Anura</taxon>
        <taxon>Neobatrachia</taxon>
        <taxon>Hyloidea</taxon>
        <taxon>Dendrobatidae</taxon>
        <taxon>Dendrobatinae</taxon>
        <taxon>Ranitomeya</taxon>
    </lineage>
</organism>
<keyword evidence="2 4" id="KW-0479">Metal-binding</keyword>
<dbReference type="EMBL" id="CAUEEQ010079611">
    <property type="protein sequence ID" value="CAJ0968736.1"/>
    <property type="molecule type" value="Genomic_DNA"/>
</dbReference>
<comment type="caution">
    <text evidence="6">The sequence shown here is derived from an EMBL/GenBank/DDBJ whole genome shotgun (WGS) entry which is preliminary data.</text>
</comment>
<comment type="similarity">
    <text evidence="1 4">Belongs to the parvalbumin family.</text>
</comment>
<dbReference type="PANTHER" id="PTHR11653:SF10">
    <property type="entry name" value="EF-HAND DOMAIN-CONTAINING PROTEIN"/>
    <property type="match status" value="1"/>
</dbReference>